<feature type="region of interest" description="Disordered" evidence="1">
    <location>
        <begin position="1"/>
        <end position="52"/>
    </location>
</feature>
<dbReference type="InterPro" id="IPR018392">
    <property type="entry name" value="LysM"/>
</dbReference>
<feature type="compositionally biased region" description="Polar residues" evidence="1">
    <location>
        <begin position="193"/>
        <end position="202"/>
    </location>
</feature>
<dbReference type="Pfam" id="PF01476">
    <property type="entry name" value="LysM"/>
    <property type="match status" value="1"/>
</dbReference>
<dbReference type="SUPFAM" id="SSF54106">
    <property type="entry name" value="LysM domain"/>
    <property type="match status" value="1"/>
</dbReference>
<feature type="compositionally biased region" description="Basic and acidic residues" evidence="1">
    <location>
        <begin position="208"/>
        <end position="217"/>
    </location>
</feature>
<dbReference type="CDD" id="cd00118">
    <property type="entry name" value="LysM"/>
    <property type="match status" value="1"/>
</dbReference>
<dbReference type="PANTHER" id="PTHR20932">
    <property type="entry name" value="LYSM AND PUTATIVE PEPTIDOGLYCAN-BINDING DOMAIN-CONTAINING PROTEIN"/>
    <property type="match status" value="1"/>
</dbReference>
<sequence length="334" mass="36688">MGSGGLRINGISHPFSEEWSNGALSPERVSDRSRSPSPLPLSSPSSCSSDSKCIEHPVSKMDTLAGIAIKYGVEIADIKRMNGLVTDSQMFAHKILQIPLPGRHPPSPFQLNGSAWNREETPIKHRHTDIADSFHSLKLKPPQHKVASPAMRTLQGYYGLTPPKPNPTKYTEMTTYKTNSSNHSEPEPFPKRSPTNGYSLQNGESSSEGEKSKSEKSVRRRQKAEADSIIDSTEPSETGGDLSSKTGKRLFPRPKSGSRIDMDSVPSEDPLIIADTFFSSVRKSSSTSSLAESENGPFMWPTSKWTLNPETIARPFLDGLPKQISVWRNKAALD</sequence>
<proteinExistence type="predicted"/>
<dbReference type="Proteomes" id="UP000092600">
    <property type="component" value="Unassembled WGS sequence"/>
</dbReference>
<feature type="compositionally biased region" description="Polar residues" evidence="1">
    <location>
        <begin position="230"/>
        <end position="245"/>
    </location>
</feature>
<feature type="region of interest" description="Disordered" evidence="1">
    <location>
        <begin position="157"/>
        <end position="266"/>
    </location>
</feature>
<dbReference type="Gene3D" id="3.10.350.10">
    <property type="entry name" value="LysM domain"/>
    <property type="match status" value="1"/>
</dbReference>
<evidence type="ECO:0000259" key="2">
    <source>
        <dbReference type="PROSITE" id="PS51782"/>
    </source>
</evidence>
<dbReference type="PANTHER" id="PTHR20932:SF44">
    <property type="entry name" value="OS06G0729900 PROTEIN"/>
    <property type="match status" value="1"/>
</dbReference>
<organism evidence="3 4">
    <name type="scientific">Ananas comosus</name>
    <name type="common">Pineapple</name>
    <name type="synonym">Ananas ananas</name>
    <dbReference type="NCBI Taxonomy" id="4615"/>
    <lineage>
        <taxon>Eukaryota</taxon>
        <taxon>Viridiplantae</taxon>
        <taxon>Streptophyta</taxon>
        <taxon>Embryophyta</taxon>
        <taxon>Tracheophyta</taxon>
        <taxon>Spermatophyta</taxon>
        <taxon>Magnoliopsida</taxon>
        <taxon>Liliopsida</taxon>
        <taxon>Poales</taxon>
        <taxon>Bromeliaceae</taxon>
        <taxon>Bromelioideae</taxon>
        <taxon>Ananas</taxon>
    </lineage>
</organism>
<protein>
    <recommendedName>
        <fullName evidence="2">LysM domain-containing protein</fullName>
    </recommendedName>
</protein>
<feature type="compositionally biased region" description="Low complexity" evidence="1">
    <location>
        <begin position="40"/>
        <end position="51"/>
    </location>
</feature>
<gene>
    <name evidence="3" type="ORF">ACMD2_06412</name>
</gene>
<evidence type="ECO:0000313" key="4">
    <source>
        <dbReference type="Proteomes" id="UP000092600"/>
    </source>
</evidence>
<dbReference type="InterPro" id="IPR036779">
    <property type="entry name" value="LysM_dom_sf"/>
</dbReference>
<dbReference type="EMBL" id="LSRQ01002176">
    <property type="protein sequence ID" value="OAY75176.1"/>
    <property type="molecule type" value="Genomic_DNA"/>
</dbReference>
<dbReference type="AlphaFoldDB" id="A0A199VE75"/>
<dbReference type="SMART" id="SM00257">
    <property type="entry name" value="LysM"/>
    <property type="match status" value="1"/>
</dbReference>
<comment type="caution">
    <text evidence="3">The sequence shown here is derived from an EMBL/GenBank/DDBJ whole genome shotgun (WGS) entry which is preliminary data.</text>
</comment>
<feature type="compositionally biased region" description="Polar residues" evidence="1">
    <location>
        <begin position="168"/>
        <end position="183"/>
    </location>
</feature>
<dbReference type="InterPro" id="IPR045030">
    <property type="entry name" value="LYSM1-4"/>
</dbReference>
<dbReference type="PROSITE" id="PS51782">
    <property type="entry name" value="LYSM"/>
    <property type="match status" value="1"/>
</dbReference>
<name>A0A199VE75_ANACO</name>
<evidence type="ECO:0000256" key="1">
    <source>
        <dbReference type="SAM" id="MobiDB-lite"/>
    </source>
</evidence>
<evidence type="ECO:0000313" key="3">
    <source>
        <dbReference type="EMBL" id="OAY75176.1"/>
    </source>
</evidence>
<feature type="domain" description="LysM" evidence="2">
    <location>
        <begin position="54"/>
        <end position="98"/>
    </location>
</feature>
<reference evidence="3 4" key="1">
    <citation type="journal article" date="2016" name="DNA Res.">
        <title>The draft genome of MD-2 pineapple using hybrid error correction of long reads.</title>
        <authorList>
            <person name="Redwan R.M."/>
            <person name="Saidin A."/>
            <person name="Kumar S.V."/>
        </authorList>
    </citation>
    <scope>NUCLEOTIDE SEQUENCE [LARGE SCALE GENOMIC DNA]</scope>
    <source>
        <strain evidence="4">cv. MD2</strain>
        <tissue evidence="3">Leaf</tissue>
    </source>
</reference>
<accession>A0A199VE75</accession>